<gene>
    <name evidence="1" type="ORF">SSZBM1_87</name>
</gene>
<protein>
    <submittedName>
        <fullName evidence="1">Uncharacterized protein</fullName>
    </submittedName>
</protein>
<dbReference type="EMBL" id="OL473597">
    <property type="protein sequence ID" value="UNH61204.1"/>
    <property type="molecule type" value="Genomic_DNA"/>
</dbReference>
<reference evidence="1" key="1">
    <citation type="submission" date="2021-11" db="EMBL/GenBank/DDBJ databases">
        <authorList>
            <person name="Rong C."/>
            <person name="Yang Y."/>
            <person name="Li S."/>
            <person name="Zhou K."/>
            <person name="Xu Y."/>
            <person name="Zhang R."/>
            <person name="Zhang Y."/>
        </authorList>
    </citation>
    <scope>NUCLEOTIDE SEQUENCE</scope>
</reference>
<organism evidence="1 2">
    <name type="scientific">Synechococcus phage S-SZBM1</name>
    <dbReference type="NCBI Taxonomy" id="2926475"/>
    <lineage>
        <taxon>Viruses</taxon>
        <taxon>Duplodnaviria</taxon>
        <taxon>Heunggongvirae</taxon>
        <taxon>Uroviricota</taxon>
        <taxon>Caudoviricetes</taxon>
        <taxon>Pantevenvirales</taxon>
        <taxon>Kyanoviridae</taxon>
        <taxon>Shenzhenivirus</taxon>
        <taxon>Shenzhenivirus sszbm1</taxon>
    </lineage>
</organism>
<keyword evidence="2" id="KW-1185">Reference proteome</keyword>
<accession>A0AC61TSY9</accession>
<dbReference type="Proteomes" id="UP000829362">
    <property type="component" value="Segment"/>
</dbReference>
<proteinExistence type="predicted"/>
<evidence type="ECO:0000313" key="1">
    <source>
        <dbReference type="EMBL" id="UNH61204.1"/>
    </source>
</evidence>
<sequence>MADPAFLYIAFFLTIGSFVLGFLSSWNLRRVWDEWKERAEYAAVVMHPEMMTDEGMIDPSELLYLRFSDDDDMIDDEDD</sequence>
<evidence type="ECO:0000313" key="2">
    <source>
        <dbReference type="Proteomes" id="UP000829362"/>
    </source>
</evidence>
<name>A0AC61TSY9_9CAUD</name>